<keyword evidence="1" id="KW-0812">Transmembrane</keyword>
<feature type="transmembrane region" description="Helical" evidence="1">
    <location>
        <begin position="48"/>
        <end position="66"/>
    </location>
</feature>
<keyword evidence="1" id="KW-0472">Membrane</keyword>
<protein>
    <submittedName>
        <fullName evidence="2">Uncharacterized protein</fullName>
    </submittedName>
</protein>
<dbReference type="Proteomes" id="UP000467841">
    <property type="component" value="Unassembled WGS sequence"/>
</dbReference>
<evidence type="ECO:0000313" key="3">
    <source>
        <dbReference type="Proteomes" id="UP000467841"/>
    </source>
</evidence>
<comment type="caution">
    <text evidence="2">The sequence shown here is derived from an EMBL/GenBank/DDBJ whole genome shotgun (WGS) entry which is preliminary data.</text>
</comment>
<keyword evidence="1" id="KW-1133">Transmembrane helix</keyword>
<name>A0A6D2JAJ2_9BRAS</name>
<feature type="transmembrane region" description="Helical" evidence="1">
    <location>
        <begin position="7"/>
        <end position="28"/>
    </location>
</feature>
<keyword evidence="3" id="KW-1185">Reference proteome</keyword>
<organism evidence="2 3">
    <name type="scientific">Microthlaspi erraticum</name>
    <dbReference type="NCBI Taxonomy" id="1685480"/>
    <lineage>
        <taxon>Eukaryota</taxon>
        <taxon>Viridiplantae</taxon>
        <taxon>Streptophyta</taxon>
        <taxon>Embryophyta</taxon>
        <taxon>Tracheophyta</taxon>
        <taxon>Spermatophyta</taxon>
        <taxon>Magnoliopsida</taxon>
        <taxon>eudicotyledons</taxon>
        <taxon>Gunneridae</taxon>
        <taxon>Pentapetalae</taxon>
        <taxon>rosids</taxon>
        <taxon>malvids</taxon>
        <taxon>Brassicales</taxon>
        <taxon>Brassicaceae</taxon>
        <taxon>Coluteocarpeae</taxon>
        <taxon>Microthlaspi</taxon>
    </lineage>
</organism>
<dbReference type="AlphaFoldDB" id="A0A6D2JAJ2"/>
<accession>A0A6D2JAJ2</accession>
<evidence type="ECO:0000313" key="2">
    <source>
        <dbReference type="EMBL" id="CAA7040254.1"/>
    </source>
</evidence>
<reference evidence="2" key="1">
    <citation type="submission" date="2020-01" db="EMBL/GenBank/DDBJ databases">
        <authorList>
            <person name="Mishra B."/>
        </authorList>
    </citation>
    <scope>NUCLEOTIDE SEQUENCE [LARGE SCALE GENOMIC DNA]</scope>
</reference>
<gene>
    <name evidence="2" type="ORF">MERR_LOCUS27489</name>
</gene>
<proteinExistence type="predicted"/>
<evidence type="ECO:0000256" key="1">
    <source>
        <dbReference type="SAM" id="Phobius"/>
    </source>
</evidence>
<sequence length="114" mass="13413">MIRKGFVYCVVVLWRHRIICFLNVLSLRRSGVGLRTISVFLRRLWSGLGYYFGLMLLLSWLPPSLLCYKVDKERFTRFGRREIEGFMMDLLFLMGKSSVLFSAVRKINVELCLP</sequence>
<dbReference type="EMBL" id="CACVBM020001226">
    <property type="protein sequence ID" value="CAA7040254.1"/>
    <property type="molecule type" value="Genomic_DNA"/>
</dbReference>